<evidence type="ECO:0000256" key="1">
    <source>
        <dbReference type="SAM" id="MobiDB-lite"/>
    </source>
</evidence>
<evidence type="ECO:0000313" key="3">
    <source>
        <dbReference type="Proteomes" id="UP000011115"/>
    </source>
</evidence>
<dbReference type="EnsemblPlants" id="PGSC0003DMT400096021">
    <property type="protein sequence ID" value="PGSC0003DMT400096021"/>
    <property type="gene ID" value="PGSC0003DMG400045592"/>
</dbReference>
<dbReference type="Gramene" id="PGSC0003DMT400096021">
    <property type="protein sequence ID" value="PGSC0003DMT400096021"/>
    <property type="gene ID" value="PGSC0003DMG400045592"/>
</dbReference>
<dbReference type="Proteomes" id="UP000011115">
    <property type="component" value="Unassembled WGS sequence"/>
</dbReference>
<dbReference type="PaxDb" id="4113-PGSC0003DMT400096021"/>
<dbReference type="InParanoid" id="M1DXJ4"/>
<evidence type="ECO:0000313" key="2">
    <source>
        <dbReference type="EnsemblPlants" id="PGSC0003DMT400096021"/>
    </source>
</evidence>
<feature type="compositionally biased region" description="Basic and acidic residues" evidence="1">
    <location>
        <begin position="1"/>
        <end position="18"/>
    </location>
</feature>
<protein>
    <submittedName>
        <fullName evidence="2">Late blight resistance protein</fullName>
    </submittedName>
</protein>
<keyword evidence="3" id="KW-1185">Reference proteome</keyword>
<dbReference type="AlphaFoldDB" id="M1DXJ4"/>
<reference evidence="3" key="1">
    <citation type="journal article" date="2011" name="Nature">
        <title>Genome sequence and analysis of the tuber crop potato.</title>
        <authorList>
            <consortium name="The Potato Genome Sequencing Consortium"/>
        </authorList>
    </citation>
    <scope>NUCLEOTIDE SEQUENCE [LARGE SCALE GENOMIC DNA]</scope>
    <source>
        <strain evidence="3">cv. DM1-3 516 R44</strain>
    </source>
</reference>
<feature type="region of interest" description="Disordered" evidence="1">
    <location>
        <begin position="1"/>
        <end position="48"/>
    </location>
</feature>
<accession>M1DXJ4</accession>
<reference evidence="2" key="2">
    <citation type="submission" date="2015-06" db="UniProtKB">
        <authorList>
            <consortium name="EnsemblPlants"/>
        </authorList>
    </citation>
    <scope>IDENTIFICATION</scope>
    <source>
        <strain evidence="2">DM1-3 516 R44</strain>
    </source>
</reference>
<organism evidence="2 3">
    <name type="scientific">Solanum tuberosum</name>
    <name type="common">Potato</name>
    <dbReference type="NCBI Taxonomy" id="4113"/>
    <lineage>
        <taxon>Eukaryota</taxon>
        <taxon>Viridiplantae</taxon>
        <taxon>Streptophyta</taxon>
        <taxon>Embryophyta</taxon>
        <taxon>Tracheophyta</taxon>
        <taxon>Spermatophyta</taxon>
        <taxon>Magnoliopsida</taxon>
        <taxon>eudicotyledons</taxon>
        <taxon>Gunneridae</taxon>
        <taxon>Pentapetalae</taxon>
        <taxon>asterids</taxon>
        <taxon>lamiids</taxon>
        <taxon>Solanales</taxon>
        <taxon>Solanaceae</taxon>
        <taxon>Solanoideae</taxon>
        <taxon>Solaneae</taxon>
        <taxon>Solanum</taxon>
    </lineage>
</organism>
<feature type="compositionally biased region" description="Basic and acidic residues" evidence="1">
    <location>
        <begin position="30"/>
        <end position="43"/>
    </location>
</feature>
<sequence length="135" mass="15711">MEDEKLQDKNREVKRPRTGEGNFSNAKSDGQGREGFKQREKNSREKRRGKIKILRLRKELIADFVKDLILREFPSHTRTFNVLIPVGLHLITMQIQVTRISIQRFIDPVEHSESCGEPPCFPEDPFFIAVSILVH</sequence>
<proteinExistence type="predicted"/>
<name>M1DXJ4_SOLTU</name>
<dbReference type="HOGENOM" id="CLU_1889426_0_0_1"/>